<comment type="caution">
    <text evidence="2">The sequence shown here is derived from an EMBL/GenBank/DDBJ whole genome shotgun (WGS) entry which is preliminary data.</text>
</comment>
<evidence type="ECO:0000313" key="2">
    <source>
        <dbReference type="EMBL" id="KZS46654.1"/>
    </source>
</evidence>
<name>A0A163JLB8_9BACL</name>
<evidence type="ECO:0000313" key="3">
    <source>
        <dbReference type="Proteomes" id="UP000076796"/>
    </source>
</evidence>
<dbReference type="SUPFAM" id="SSF51569">
    <property type="entry name" value="Aldolase"/>
    <property type="match status" value="1"/>
</dbReference>
<dbReference type="STRING" id="59843.A3958_11895"/>
<dbReference type="CDD" id="cd00408">
    <property type="entry name" value="DHDPS-like"/>
    <property type="match status" value="1"/>
</dbReference>
<dbReference type="GO" id="GO:0008840">
    <property type="term" value="F:4-hydroxy-tetrahydrodipicolinate synthase activity"/>
    <property type="evidence" value="ECO:0007669"/>
    <property type="project" value="TreeGrafter"/>
</dbReference>
<keyword evidence="1" id="KW-0456">Lyase</keyword>
<dbReference type="InterPro" id="IPR002220">
    <property type="entry name" value="DapA-like"/>
</dbReference>
<dbReference type="RefSeq" id="WP_006207872.1">
    <property type="nucleotide sequence ID" value="NZ_CP147845.1"/>
</dbReference>
<dbReference type="Proteomes" id="UP000076796">
    <property type="component" value="Unassembled WGS sequence"/>
</dbReference>
<evidence type="ECO:0000256" key="1">
    <source>
        <dbReference type="ARBA" id="ARBA00023239"/>
    </source>
</evidence>
<reference evidence="2" key="1">
    <citation type="journal article" date="2016" name="Genome Announc.">
        <title>Draft genomes of two strains of Paenibacillus glucanolyticus with capability to degrade lignocellulose.</title>
        <authorList>
            <person name="Mathews S.L."/>
            <person name="Pawlak J."/>
            <person name="Grunden A.M."/>
        </authorList>
    </citation>
    <scope>NUCLEOTIDE SEQUENCE [LARGE SCALE GENOMIC DNA]</scope>
    <source>
        <strain evidence="2">SLM1</strain>
    </source>
</reference>
<organism evidence="2 3">
    <name type="scientific">Paenibacillus glucanolyticus</name>
    <dbReference type="NCBI Taxonomy" id="59843"/>
    <lineage>
        <taxon>Bacteria</taxon>
        <taxon>Bacillati</taxon>
        <taxon>Bacillota</taxon>
        <taxon>Bacilli</taxon>
        <taxon>Bacillales</taxon>
        <taxon>Paenibacillaceae</taxon>
        <taxon>Paenibacillus</taxon>
    </lineage>
</organism>
<dbReference type="SMART" id="SM01130">
    <property type="entry name" value="DHDPS"/>
    <property type="match status" value="1"/>
</dbReference>
<dbReference type="PANTHER" id="PTHR12128:SF51">
    <property type="entry name" value="BLL4205 PROTEIN"/>
    <property type="match status" value="1"/>
</dbReference>
<dbReference type="Gene3D" id="3.20.20.70">
    <property type="entry name" value="Aldolase class I"/>
    <property type="match status" value="1"/>
</dbReference>
<accession>A0A163JLB8</accession>
<dbReference type="Pfam" id="PF00701">
    <property type="entry name" value="DHDPS"/>
    <property type="match status" value="1"/>
</dbReference>
<dbReference type="OrthoDB" id="9770698at2"/>
<protein>
    <submittedName>
        <fullName evidence="2">Dihydrodipicolinate synthase family protein</fullName>
    </submittedName>
</protein>
<dbReference type="PANTHER" id="PTHR12128">
    <property type="entry name" value="DIHYDRODIPICOLINATE SYNTHASE"/>
    <property type="match status" value="1"/>
</dbReference>
<sequence>MSGQVPTAQQLAPEKLKALHEGLVIPAHPLALDENRRLDERRQRALTRYYAASGAGGVAVGVHSTQFEIRDKGIDLYEPVLRLAAEEIRKAAPARPFIMVAGVCGPTEQAVEETEVARRLGYDAVLLSMGGLNGWSEEDILERTERIASIMPVIGFYLQPSVGGNIFSFDFWRAFAEIPNIVAIKMAPFNRYQTIDVVRAVCYSSRSEDIALYTGNDDNIVNDLLTTYRFRVNGTMVTKPIVGGLLGHWAVWTNKAVKLLEEIKEARGQDHLAKEWLTRNAEVTDSNAAFFDPAHQFAGCIPGIHEVLRRQGLLRGTWCLNPHETLSSGQSAEIDRVYRDYPHLNDDEFIQEHLERWLAD</sequence>
<dbReference type="EMBL" id="LWMH01000001">
    <property type="protein sequence ID" value="KZS46654.1"/>
    <property type="molecule type" value="Genomic_DNA"/>
</dbReference>
<dbReference type="InterPro" id="IPR013785">
    <property type="entry name" value="Aldolase_TIM"/>
</dbReference>
<keyword evidence="3" id="KW-1185">Reference proteome</keyword>
<dbReference type="GeneID" id="97558009"/>
<dbReference type="AlphaFoldDB" id="A0A163JLB8"/>
<proteinExistence type="predicted"/>
<gene>
    <name evidence="2" type="ORF">AWU65_12355</name>
</gene>